<gene>
    <name evidence="2" type="ORF">CUD01_27150</name>
</gene>
<reference evidence="2 3" key="1">
    <citation type="submission" date="2019-06" db="EMBL/GenBank/DDBJ databases">
        <title>Whole genome shotgun sequence of Cellulomonas uda NBRC 3747.</title>
        <authorList>
            <person name="Hosoyama A."/>
            <person name="Uohara A."/>
            <person name="Ohji S."/>
            <person name="Ichikawa N."/>
        </authorList>
    </citation>
    <scope>NUCLEOTIDE SEQUENCE [LARGE SCALE GENOMIC DNA]</scope>
    <source>
        <strain evidence="2 3">NBRC 3747</strain>
    </source>
</reference>
<accession>A0A4Y3KCW7</accession>
<comment type="caution">
    <text evidence="2">The sequence shown here is derived from an EMBL/GenBank/DDBJ whole genome shotgun (WGS) entry which is preliminary data.</text>
</comment>
<organism evidence="2 3">
    <name type="scientific">Cellulomonas uda</name>
    <dbReference type="NCBI Taxonomy" id="1714"/>
    <lineage>
        <taxon>Bacteria</taxon>
        <taxon>Bacillati</taxon>
        <taxon>Actinomycetota</taxon>
        <taxon>Actinomycetes</taxon>
        <taxon>Micrococcales</taxon>
        <taxon>Cellulomonadaceae</taxon>
        <taxon>Cellulomonas</taxon>
    </lineage>
</organism>
<protein>
    <recommendedName>
        <fullName evidence="4">Prepilin-type N-terminal cleavage/methylation domain-containing protein</fullName>
    </recommendedName>
</protein>
<evidence type="ECO:0008006" key="4">
    <source>
        <dbReference type="Google" id="ProtNLM"/>
    </source>
</evidence>
<keyword evidence="1" id="KW-0472">Membrane</keyword>
<name>A0A4Y3KCW7_CELUD</name>
<evidence type="ECO:0000256" key="1">
    <source>
        <dbReference type="SAM" id="Phobius"/>
    </source>
</evidence>
<proteinExistence type="predicted"/>
<dbReference type="RefSeq" id="WP_141321881.1">
    <property type="nucleotide sequence ID" value="NZ_BJLP01000053.1"/>
</dbReference>
<dbReference type="Proteomes" id="UP000315842">
    <property type="component" value="Unassembled WGS sequence"/>
</dbReference>
<evidence type="ECO:0000313" key="3">
    <source>
        <dbReference type="Proteomes" id="UP000315842"/>
    </source>
</evidence>
<keyword evidence="1" id="KW-1133">Transmembrane helix</keyword>
<evidence type="ECO:0000313" key="2">
    <source>
        <dbReference type="EMBL" id="GEA82271.1"/>
    </source>
</evidence>
<dbReference type="EMBL" id="BJLP01000053">
    <property type="protein sequence ID" value="GEA82271.1"/>
    <property type="molecule type" value="Genomic_DNA"/>
</dbReference>
<dbReference type="AlphaFoldDB" id="A0A4Y3KCW7"/>
<feature type="transmembrane region" description="Helical" evidence="1">
    <location>
        <begin position="42"/>
        <end position="64"/>
    </location>
</feature>
<keyword evidence="3" id="KW-1185">Reference proteome</keyword>
<keyword evidence="1" id="KW-0812">Transmembrane</keyword>
<sequence length="173" mass="18121">MTVPLWGTTHVVPHSGVSEEVDVARWLPARRGDDEGFGMVEVMVSMLLFALLLLMTIALLLTAIRASARNSAIESATQWASEQVDTVHASVAGLDAVKACPKWDAVAAAAAPADRKDGRGLVMRMIVTTTASPATCVTSSSAPVVTYTVKVVEAADTSKVLATSTTRIALGLE</sequence>